<proteinExistence type="predicted"/>
<evidence type="ECO:0000313" key="3">
    <source>
        <dbReference type="Proteomes" id="UP000238634"/>
    </source>
</evidence>
<dbReference type="OrthoDB" id="478871at2"/>
<dbReference type="InterPro" id="IPR025646">
    <property type="entry name" value="DUF4350"/>
</dbReference>
<name>A0A2T1D851_9CYAN</name>
<feature type="domain" description="DUF4350" evidence="1">
    <location>
        <begin position="38"/>
        <end position="196"/>
    </location>
</feature>
<dbReference type="EMBL" id="PVWG01000039">
    <property type="protein sequence ID" value="PSB16641.1"/>
    <property type="molecule type" value="Genomic_DNA"/>
</dbReference>
<dbReference type="AlphaFoldDB" id="A0A2T1D851"/>
<dbReference type="Pfam" id="PF14258">
    <property type="entry name" value="DUF4350"/>
    <property type="match status" value="1"/>
</dbReference>
<keyword evidence="3" id="KW-1185">Reference proteome</keyword>
<protein>
    <submittedName>
        <fullName evidence="2">DUF4350 domain-containing protein</fullName>
    </submittedName>
</protein>
<accession>A0A2T1D851</accession>
<reference evidence="2 3" key="2">
    <citation type="submission" date="2018-03" db="EMBL/GenBank/DDBJ databases">
        <title>The ancient ancestry and fast evolution of plastids.</title>
        <authorList>
            <person name="Moore K.R."/>
            <person name="Magnabosco C."/>
            <person name="Momper L."/>
            <person name="Gold D.A."/>
            <person name="Bosak T."/>
            <person name="Fournier G.P."/>
        </authorList>
    </citation>
    <scope>NUCLEOTIDE SEQUENCE [LARGE SCALE GENOMIC DNA]</scope>
    <source>
        <strain evidence="2 3">ULC007</strain>
    </source>
</reference>
<evidence type="ECO:0000313" key="2">
    <source>
        <dbReference type="EMBL" id="PSB16641.1"/>
    </source>
</evidence>
<evidence type="ECO:0000259" key="1">
    <source>
        <dbReference type="Pfam" id="PF14258"/>
    </source>
</evidence>
<gene>
    <name evidence="2" type="ORF">C7B65_21025</name>
</gene>
<dbReference type="STRING" id="1920490.GCA_001895925_02424"/>
<comment type="caution">
    <text evidence="2">The sequence shown here is derived from an EMBL/GenBank/DDBJ whole genome shotgun (WGS) entry which is preliminary data.</text>
</comment>
<sequence length="367" mass="40379">MKRINRKGLFGLIVIGAIVLLTIVAAPSSNRQVSGSTFSRAPDGYGAWYAYMERQGISIQRWQKPWTDGLTRQSPVTFLQIDPESQNGIGSIAPGSEQERWIRSGSTLIILGAPAPATDRPFTTMQTSDRGLVKIETTRRRQLGKNQDQLLGDQAGAIVWQSKVGKGRIVFASTPYLAANAYQNEPGNFAFLAQLVKQNGHAIWVDEYTHGYKEAAIAAREGKGSWIAYMSQTPLLPILVQLGGVLLVLVWAANRRFGQPMPLTNPKPDNSEAYIQALAGVLHKAGRSEFVLDGVGKHEQLQIQKALGLGSTMLELDAIVEAWTQQTGRPAAELEQVLKARSSTQRISESDLLSWIKNIQLVRRRLP</sequence>
<organism evidence="2 3">
    <name type="scientific">Phormidesmis priestleyi ULC007</name>
    <dbReference type="NCBI Taxonomy" id="1920490"/>
    <lineage>
        <taxon>Bacteria</taxon>
        <taxon>Bacillati</taxon>
        <taxon>Cyanobacteriota</taxon>
        <taxon>Cyanophyceae</taxon>
        <taxon>Leptolyngbyales</taxon>
        <taxon>Leptolyngbyaceae</taxon>
        <taxon>Phormidesmis</taxon>
    </lineage>
</organism>
<dbReference type="Proteomes" id="UP000238634">
    <property type="component" value="Unassembled WGS sequence"/>
</dbReference>
<reference evidence="2 3" key="1">
    <citation type="submission" date="2018-02" db="EMBL/GenBank/DDBJ databases">
        <authorList>
            <person name="Cohen D.B."/>
            <person name="Kent A.D."/>
        </authorList>
    </citation>
    <scope>NUCLEOTIDE SEQUENCE [LARGE SCALE GENOMIC DNA]</scope>
    <source>
        <strain evidence="2 3">ULC007</strain>
    </source>
</reference>